<feature type="domain" description="LysM" evidence="5">
    <location>
        <begin position="675"/>
        <end position="722"/>
    </location>
</feature>
<evidence type="ECO:0000256" key="1">
    <source>
        <dbReference type="ARBA" id="ARBA00022669"/>
    </source>
</evidence>
<feature type="compositionally biased region" description="Low complexity" evidence="4">
    <location>
        <begin position="732"/>
        <end position="748"/>
    </location>
</feature>
<dbReference type="Proteomes" id="UP001302126">
    <property type="component" value="Unassembled WGS sequence"/>
</dbReference>
<sequence>MPLSFFILKPPRWPQALLLLVVIWGTLFETAAAVKFITAATAPAGLSTGCLNALTADVACSLYVSRFRPGYFYTEKVLTEACTAGCESGLLAYESSVVSACLGDTWQGYDDDDERGEQLGTIPSLLRYLYSVICLRDNNRWCNVLAGQAAQAADPGNSPGLFQGEIGANITAPNPCDMCFVKSLRIQASVPYFDGPALANALVYENKTSSCSIQNMPRTTSTLGITLKDGMPAPTPAPCTGATYQIQPGDDCHKISNSQKIGTGWLLSDNKLGAWCEDFPTSGSLCLANKCNVVTVPANATCKAIAKSANTTEVLLKAWNPVLNAGCYNIENLEGHQLCVSPPGPVYVDPNPGVLAPTTASEPAPVPTDLANGTTTRCGKYYQVQPDEYCNLLVVRFHISLSDFLFLNPALNANCTNLFAFESYCIEPVGDIATYPGQPGNNPTNPVSSIPFTPLVPILPTITNVFPVPIQTDVPAGGELPIAPGTRRDCVQYFNGSSFQNASDIAGMIWLNQCQRAADIFSAKYDDIAFWNSDLADIRTPACAFDPQYRYCRQLIPSVAQPAPELPPDHELPIREGTISTCTEFADIGEDWECTDVLENFQLTIAQFFEYNPAVKSDCSGLWPSMAYCIRAPGYPDPDDNTSTATISATRTASTTSVTGPTGPTHTGQPANCNKWHTVADGDTCATVPTKYGITQAQFLAWNPAVSADCTVNFWLGQSYCVGTSSPVSSSSATSTTSAGTSSSSAAGPPGPTHTGQPANCNKWHVVASGDTCANVPPKYGISQAQFLAWNPAVSADCTVNFWLNQAYCVGVSGSTPTPTSTTGASSATTKSAGGGVAAPTPNQAGNAVANCNRYAQAQSGDWCALFATRNSVALGDLYKWNTVLKADGSGCDTFFWGTYWYCVDVA</sequence>
<reference evidence="6" key="1">
    <citation type="journal article" date="2023" name="Mol. Phylogenet. Evol.">
        <title>Genome-scale phylogeny and comparative genomics of the fungal order Sordariales.</title>
        <authorList>
            <person name="Hensen N."/>
            <person name="Bonometti L."/>
            <person name="Westerberg I."/>
            <person name="Brannstrom I.O."/>
            <person name="Guillou S."/>
            <person name="Cros-Aarteil S."/>
            <person name="Calhoun S."/>
            <person name="Haridas S."/>
            <person name="Kuo A."/>
            <person name="Mondo S."/>
            <person name="Pangilinan J."/>
            <person name="Riley R."/>
            <person name="LaButti K."/>
            <person name="Andreopoulos B."/>
            <person name="Lipzen A."/>
            <person name="Chen C."/>
            <person name="Yan M."/>
            <person name="Daum C."/>
            <person name="Ng V."/>
            <person name="Clum A."/>
            <person name="Steindorff A."/>
            <person name="Ohm R.A."/>
            <person name="Martin F."/>
            <person name="Silar P."/>
            <person name="Natvig D.O."/>
            <person name="Lalanne C."/>
            <person name="Gautier V."/>
            <person name="Ament-Velasquez S.L."/>
            <person name="Kruys A."/>
            <person name="Hutchinson M.I."/>
            <person name="Powell A.J."/>
            <person name="Barry K."/>
            <person name="Miller A.N."/>
            <person name="Grigoriev I.V."/>
            <person name="Debuchy R."/>
            <person name="Gladieux P."/>
            <person name="Hiltunen Thoren M."/>
            <person name="Johannesson H."/>
        </authorList>
    </citation>
    <scope>NUCLEOTIDE SEQUENCE</scope>
    <source>
        <strain evidence="6">PSN309</strain>
    </source>
</reference>
<dbReference type="InterPro" id="IPR052210">
    <property type="entry name" value="LysM1-like"/>
</dbReference>
<evidence type="ECO:0000313" key="7">
    <source>
        <dbReference type="Proteomes" id="UP001302126"/>
    </source>
</evidence>
<dbReference type="PANTHER" id="PTHR34997">
    <property type="entry name" value="AM15"/>
    <property type="match status" value="1"/>
</dbReference>
<evidence type="ECO:0000259" key="5">
    <source>
        <dbReference type="PROSITE" id="PS51782"/>
    </source>
</evidence>
<dbReference type="SUPFAM" id="SSF54106">
    <property type="entry name" value="LysM domain"/>
    <property type="match status" value="2"/>
</dbReference>
<dbReference type="Gene3D" id="3.10.350.10">
    <property type="entry name" value="LysM domain"/>
    <property type="match status" value="6"/>
</dbReference>
<protein>
    <recommendedName>
        <fullName evidence="5">LysM domain-containing protein</fullName>
    </recommendedName>
</protein>
<feature type="region of interest" description="Disordered" evidence="4">
    <location>
        <begin position="640"/>
        <end position="672"/>
    </location>
</feature>
<dbReference type="PANTHER" id="PTHR34997:SF1">
    <property type="entry name" value="PEPTIDOGLYCAN-BINDING LYSIN DOMAIN"/>
    <property type="match status" value="1"/>
</dbReference>
<feature type="domain" description="LysM" evidence="5">
    <location>
        <begin position="380"/>
        <end position="426"/>
    </location>
</feature>
<comment type="similarity">
    <text evidence="3">Belongs to the secreted LysM effector family.</text>
</comment>
<proteinExistence type="inferred from homology"/>
<name>A0AAN6WUY5_9PEZI</name>
<accession>A0AAN6WUY5</accession>
<organism evidence="6 7">
    <name type="scientific">Podospora australis</name>
    <dbReference type="NCBI Taxonomy" id="1536484"/>
    <lineage>
        <taxon>Eukaryota</taxon>
        <taxon>Fungi</taxon>
        <taxon>Dikarya</taxon>
        <taxon>Ascomycota</taxon>
        <taxon>Pezizomycotina</taxon>
        <taxon>Sordariomycetes</taxon>
        <taxon>Sordariomycetidae</taxon>
        <taxon>Sordariales</taxon>
        <taxon>Podosporaceae</taxon>
        <taxon>Podospora</taxon>
    </lineage>
</organism>
<feature type="domain" description="LysM" evidence="5">
    <location>
        <begin position="763"/>
        <end position="810"/>
    </location>
</feature>
<reference evidence="6" key="2">
    <citation type="submission" date="2023-05" db="EMBL/GenBank/DDBJ databases">
        <authorList>
            <consortium name="Lawrence Berkeley National Laboratory"/>
            <person name="Steindorff A."/>
            <person name="Hensen N."/>
            <person name="Bonometti L."/>
            <person name="Westerberg I."/>
            <person name="Brannstrom I.O."/>
            <person name="Guillou S."/>
            <person name="Cros-Aarteil S."/>
            <person name="Calhoun S."/>
            <person name="Haridas S."/>
            <person name="Kuo A."/>
            <person name="Mondo S."/>
            <person name="Pangilinan J."/>
            <person name="Riley R."/>
            <person name="Labutti K."/>
            <person name="Andreopoulos B."/>
            <person name="Lipzen A."/>
            <person name="Chen C."/>
            <person name="Yanf M."/>
            <person name="Daum C."/>
            <person name="Ng V."/>
            <person name="Clum A."/>
            <person name="Ohm R."/>
            <person name="Martin F."/>
            <person name="Silar P."/>
            <person name="Natvig D."/>
            <person name="Lalanne C."/>
            <person name="Gautier V."/>
            <person name="Ament-Velasquez S.L."/>
            <person name="Kruys A."/>
            <person name="Hutchinson M.I."/>
            <person name="Powell A.J."/>
            <person name="Barry K."/>
            <person name="Miller A.N."/>
            <person name="Grigoriev I.V."/>
            <person name="Debuchy R."/>
            <person name="Gladieux P."/>
            <person name="Thoren M.H."/>
            <person name="Johannesson H."/>
        </authorList>
    </citation>
    <scope>NUCLEOTIDE SEQUENCE</scope>
    <source>
        <strain evidence="6">PSN309</strain>
    </source>
</reference>
<dbReference type="AlphaFoldDB" id="A0AAN6WUY5"/>
<feature type="compositionally biased region" description="Low complexity" evidence="4">
    <location>
        <begin position="642"/>
        <end position="671"/>
    </location>
</feature>
<dbReference type="SMART" id="SM00257">
    <property type="entry name" value="LysM"/>
    <property type="match status" value="4"/>
</dbReference>
<dbReference type="InterPro" id="IPR018392">
    <property type="entry name" value="LysM"/>
</dbReference>
<keyword evidence="7" id="KW-1185">Reference proteome</keyword>
<comment type="caution">
    <text evidence="6">The sequence shown here is derived from an EMBL/GenBank/DDBJ whole genome shotgun (WGS) entry which is preliminary data.</text>
</comment>
<gene>
    <name evidence="6" type="ORF">QBC35DRAFT_452972</name>
</gene>
<dbReference type="Pfam" id="PF01476">
    <property type="entry name" value="LysM"/>
    <property type="match status" value="2"/>
</dbReference>
<dbReference type="PROSITE" id="PS51782">
    <property type="entry name" value="LYSM"/>
    <property type="match status" value="3"/>
</dbReference>
<keyword evidence="2" id="KW-0843">Virulence</keyword>
<dbReference type="EMBL" id="MU864416">
    <property type="protein sequence ID" value="KAK4186732.1"/>
    <property type="molecule type" value="Genomic_DNA"/>
</dbReference>
<dbReference type="InterPro" id="IPR036779">
    <property type="entry name" value="LysM_dom_sf"/>
</dbReference>
<dbReference type="CDD" id="cd00118">
    <property type="entry name" value="LysM"/>
    <property type="match status" value="3"/>
</dbReference>
<dbReference type="GO" id="GO:0008061">
    <property type="term" value="F:chitin binding"/>
    <property type="evidence" value="ECO:0007669"/>
    <property type="project" value="UniProtKB-KW"/>
</dbReference>
<evidence type="ECO:0000256" key="4">
    <source>
        <dbReference type="SAM" id="MobiDB-lite"/>
    </source>
</evidence>
<evidence type="ECO:0000256" key="3">
    <source>
        <dbReference type="ARBA" id="ARBA00044955"/>
    </source>
</evidence>
<feature type="region of interest" description="Disordered" evidence="4">
    <location>
        <begin position="732"/>
        <end position="759"/>
    </location>
</feature>
<keyword evidence="1" id="KW-0147">Chitin-binding</keyword>
<evidence type="ECO:0000313" key="6">
    <source>
        <dbReference type="EMBL" id="KAK4186732.1"/>
    </source>
</evidence>
<evidence type="ECO:0000256" key="2">
    <source>
        <dbReference type="ARBA" id="ARBA00023026"/>
    </source>
</evidence>